<reference evidence="1 2" key="1">
    <citation type="journal article" date="2020" name="IScience">
        <title>Genome Sequencing of the Endangered Kingdonia uniflora (Circaeasteraceae, Ranunculales) Reveals Potential Mechanisms of Evolutionary Specialization.</title>
        <authorList>
            <person name="Sun Y."/>
            <person name="Deng T."/>
            <person name="Zhang A."/>
            <person name="Moore M.J."/>
            <person name="Landis J.B."/>
            <person name="Lin N."/>
            <person name="Zhang H."/>
            <person name="Zhang X."/>
            <person name="Huang J."/>
            <person name="Zhang X."/>
            <person name="Sun H."/>
            <person name="Wang H."/>
        </authorList>
    </citation>
    <scope>NUCLEOTIDE SEQUENCE [LARGE SCALE GENOMIC DNA]</scope>
    <source>
        <strain evidence="1">TB1705</strain>
        <tissue evidence="1">Leaf</tissue>
    </source>
</reference>
<protein>
    <submittedName>
        <fullName evidence="1">Uncharacterized protein</fullName>
    </submittedName>
</protein>
<name>A0A7J7LSZ4_9MAGN</name>
<accession>A0A7J7LSZ4</accession>
<keyword evidence="2" id="KW-1185">Reference proteome</keyword>
<dbReference type="Proteomes" id="UP000541444">
    <property type="component" value="Unassembled WGS sequence"/>
</dbReference>
<comment type="caution">
    <text evidence="1">The sequence shown here is derived from an EMBL/GenBank/DDBJ whole genome shotgun (WGS) entry which is preliminary data.</text>
</comment>
<feature type="non-terminal residue" evidence="1">
    <location>
        <position position="1"/>
    </location>
</feature>
<organism evidence="1 2">
    <name type="scientific">Kingdonia uniflora</name>
    <dbReference type="NCBI Taxonomy" id="39325"/>
    <lineage>
        <taxon>Eukaryota</taxon>
        <taxon>Viridiplantae</taxon>
        <taxon>Streptophyta</taxon>
        <taxon>Embryophyta</taxon>
        <taxon>Tracheophyta</taxon>
        <taxon>Spermatophyta</taxon>
        <taxon>Magnoliopsida</taxon>
        <taxon>Ranunculales</taxon>
        <taxon>Circaeasteraceae</taxon>
        <taxon>Kingdonia</taxon>
    </lineage>
</organism>
<sequence>CHSPLSSIIVLNLKKKHSSLSHRIIHTLTRSLSHLPLPTKFKFQNTKFSQIHSQRNQMWFVLSGLKKPVTLIKSVTIDRKRRLGLWINSKHEATISLGLKFVNHPKIY</sequence>
<proteinExistence type="predicted"/>
<evidence type="ECO:0000313" key="2">
    <source>
        <dbReference type="Proteomes" id="UP000541444"/>
    </source>
</evidence>
<dbReference type="AlphaFoldDB" id="A0A7J7LSZ4"/>
<gene>
    <name evidence="1" type="ORF">GIB67_015542</name>
</gene>
<evidence type="ECO:0000313" key="1">
    <source>
        <dbReference type="EMBL" id="KAF6145699.1"/>
    </source>
</evidence>
<dbReference type="EMBL" id="JACGCM010002035">
    <property type="protein sequence ID" value="KAF6145699.1"/>
    <property type="molecule type" value="Genomic_DNA"/>
</dbReference>